<evidence type="ECO:0000313" key="3">
    <source>
        <dbReference type="Proteomes" id="UP000012128"/>
    </source>
</evidence>
<accession>M6GHQ5</accession>
<keyword evidence="1" id="KW-1133">Transmembrane helix</keyword>
<sequence>MYGNGGLKRFVNCCYGIFQQLYSLKREILLSFQFVDSATIAFALVILNFCLNKSI</sequence>
<dbReference type="EMBL" id="AFLW02000096">
    <property type="protein sequence ID" value="EMM82039.1"/>
    <property type="molecule type" value="Genomic_DNA"/>
</dbReference>
<organism evidence="2 3">
    <name type="scientific">Leptospira interrogans str. 2006001854</name>
    <dbReference type="NCBI Taxonomy" id="1001590"/>
    <lineage>
        <taxon>Bacteria</taxon>
        <taxon>Pseudomonadati</taxon>
        <taxon>Spirochaetota</taxon>
        <taxon>Spirochaetia</taxon>
        <taxon>Leptospirales</taxon>
        <taxon>Leptospiraceae</taxon>
        <taxon>Leptospira</taxon>
    </lineage>
</organism>
<evidence type="ECO:0000313" key="2">
    <source>
        <dbReference type="EMBL" id="EMM82039.1"/>
    </source>
</evidence>
<keyword evidence="1" id="KW-0812">Transmembrane</keyword>
<evidence type="ECO:0000256" key="1">
    <source>
        <dbReference type="SAM" id="Phobius"/>
    </source>
</evidence>
<feature type="transmembrane region" description="Helical" evidence="1">
    <location>
        <begin position="28"/>
        <end position="51"/>
    </location>
</feature>
<protein>
    <submittedName>
        <fullName evidence="2">Uncharacterized protein</fullName>
    </submittedName>
</protein>
<proteinExistence type="predicted"/>
<comment type="caution">
    <text evidence="2">The sequence shown here is derived from an EMBL/GenBank/DDBJ whole genome shotgun (WGS) entry which is preliminary data.</text>
</comment>
<keyword evidence="1" id="KW-0472">Membrane</keyword>
<dbReference type="Proteomes" id="UP000012128">
    <property type="component" value="Unassembled WGS sequence"/>
</dbReference>
<gene>
    <name evidence="2" type="ORF">LEP1GSC037_0592</name>
</gene>
<reference evidence="2 3" key="1">
    <citation type="submission" date="2013-01" db="EMBL/GenBank/DDBJ databases">
        <authorList>
            <person name="Harkins D.M."/>
            <person name="Durkin A.S."/>
            <person name="Brinkac L.M."/>
            <person name="Haft D.H."/>
            <person name="Selengut J.D."/>
            <person name="Sanka R."/>
            <person name="DePew J."/>
            <person name="Purushe J."/>
            <person name="Hospenthal D.R."/>
            <person name="Murray C.K."/>
            <person name="Pimentel G."/>
            <person name="Wasfy M."/>
            <person name="Parker T."/>
            <person name="Miller R.S."/>
            <person name="Vinetz J.M."/>
            <person name="Sutton G.G."/>
            <person name="Nierman W.C."/>
            <person name="Fouts D.E."/>
        </authorList>
    </citation>
    <scope>NUCLEOTIDE SEQUENCE [LARGE SCALE GENOMIC DNA]</scope>
    <source>
        <strain evidence="2 3">2006001854</strain>
    </source>
</reference>
<name>M6GHQ5_LEPIR</name>
<dbReference type="AlphaFoldDB" id="M6GHQ5"/>